<organism evidence="2 3">
    <name type="scientific">Ramazzottius varieornatus</name>
    <name type="common">Water bear</name>
    <name type="synonym">Tardigrade</name>
    <dbReference type="NCBI Taxonomy" id="947166"/>
    <lineage>
        <taxon>Eukaryota</taxon>
        <taxon>Metazoa</taxon>
        <taxon>Ecdysozoa</taxon>
        <taxon>Tardigrada</taxon>
        <taxon>Eutardigrada</taxon>
        <taxon>Parachela</taxon>
        <taxon>Hypsibioidea</taxon>
        <taxon>Ramazzottiidae</taxon>
        <taxon>Ramazzottius</taxon>
    </lineage>
</organism>
<comment type="caution">
    <text evidence="2">The sequence shown here is derived from an EMBL/GenBank/DDBJ whole genome shotgun (WGS) entry which is preliminary data.</text>
</comment>
<dbReference type="AlphaFoldDB" id="A0A1D1V5M0"/>
<evidence type="ECO:0000256" key="1">
    <source>
        <dbReference type="SAM" id="Phobius"/>
    </source>
</evidence>
<proteinExistence type="predicted"/>
<reference evidence="2 3" key="1">
    <citation type="journal article" date="2016" name="Nat. Commun.">
        <title>Extremotolerant tardigrade genome and improved radiotolerance of human cultured cells by tardigrade-unique protein.</title>
        <authorList>
            <person name="Hashimoto T."/>
            <person name="Horikawa D.D."/>
            <person name="Saito Y."/>
            <person name="Kuwahara H."/>
            <person name="Kozuka-Hata H."/>
            <person name="Shin-I T."/>
            <person name="Minakuchi Y."/>
            <person name="Ohishi K."/>
            <person name="Motoyama A."/>
            <person name="Aizu T."/>
            <person name="Enomoto A."/>
            <person name="Kondo K."/>
            <person name="Tanaka S."/>
            <person name="Hara Y."/>
            <person name="Koshikawa S."/>
            <person name="Sagara H."/>
            <person name="Miura T."/>
            <person name="Yokobori S."/>
            <person name="Miyagawa K."/>
            <person name="Suzuki Y."/>
            <person name="Kubo T."/>
            <person name="Oyama M."/>
            <person name="Kohara Y."/>
            <person name="Fujiyama A."/>
            <person name="Arakawa K."/>
            <person name="Katayama T."/>
            <person name="Toyoda A."/>
            <person name="Kunieda T."/>
        </authorList>
    </citation>
    <scope>NUCLEOTIDE SEQUENCE [LARGE SCALE GENOMIC DNA]</scope>
    <source>
        <strain evidence="2 3">YOKOZUNA-1</strain>
    </source>
</reference>
<name>A0A1D1V5M0_RAMVA</name>
<evidence type="ECO:0000313" key="2">
    <source>
        <dbReference type="EMBL" id="GAU96180.1"/>
    </source>
</evidence>
<keyword evidence="1" id="KW-0472">Membrane</keyword>
<evidence type="ECO:0000313" key="3">
    <source>
        <dbReference type="Proteomes" id="UP000186922"/>
    </source>
</evidence>
<dbReference type="EMBL" id="BDGG01000003">
    <property type="protein sequence ID" value="GAU96180.1"/>
    <property type="molecule type" value="Genomic_DNA"/>
</dbReference>
<keyword evidence="1" id="KW-1133">Transmembrane helix</keyword>
<dbReference type="Proteomes" id="UP000186922">
    <property type="component" value="Unassembled WGS sequence"/>
</dbReference>
<protein>
    <submittedName>
        <fullName evidence="2">Uncharacterized protein</fullName>
    </submittedName>
</protein>
<accession>A0A1D1V5M0</accession>
<keyword evidence="3" id="KW-1185">Reference proteome</keyword>
<keyword evidence="1" id="KW-0812">Transmembrane</keyword>
<gene>
    <name evidence="2" type="primary">RvY_07665-1</name>
    <name evidence="2" type="synonym">RvY_07665.1</name>
    <name evidence="2" type="ORF">RvY_07665</name>
</gene>
<feature type="transmembrane region" description="Helical" evidence="1">
    <location>
        <begin position="40"/>
        <end position="62"/>
    </location>
</feature>
<sequence>MAKETMNEETGRRQARALNKVMRTAEFPTTAKNMKIPMTVTFRITFVGISAYLGLVTLLFSVGVEPSSVIFPHKPMSYSARSFLRKKEELPG</sequence>